<keyword evidence="4 6" id="KW-0472">Membrane</keyword>
<dbReference type="KEGG" id="hdf:AArcSl_1376"/>
<organism evidence="7 8">
    <name type="scientific">Halalkaliarchaeum desulfuricum</name>
    <dbReference type="NCBI Taxonomy" id="2055893"/>
    <lineage>
        <taxon>Archaea</taxon>
        <taxon>Methanobacteriati</taxon>
        <taxon>Methanobacteriota</taxon>
        <taxon>Stenosarchaea group</taxon>
        <taxon>Halobacteria</taxon>
        <taxon>Halobacteriales</taxon>
        <taxon>Haloferacaceae</taxon>
        <taxon>Halalkaliarchaeum</taxon>
    </lineage>
</organism>
<feature type="transmembrane region" description="Helical" evidence="6">
    <location>
        <begin position="280"/>
        <end position="299"/>
    </location>
</feature>
<evidence type="ECO:0000256" key="4">
    <source>
        <dbReference type="ARBA" id="ARBA00023136"/>
    </source>
</evidence>
<evidence type="ECO:0000313" key="8">
    <source>
        <dbReference type="Proteomes" id="UP000263012"/>
    </source>
</evidence>
<keyword evidence="8" id="KW-1185">Reference proteome</keyword>
<dbReference type="Pfam" id="PF01040">
    <property type="entry name" value="UbiA"/>
    <property type="match status" value="1"/>
</dbReference>
<evidence type="ECO:0000256" key="6">
    <source>
        <dbReference type="SAM" id="Phobius"/>
    </source>
</evidence>
<evidence type="ECO:0000256" key="5">
    <source>
        <dbReference type="SAM" id="MobiDB-lite"/>
    </source>
</evidence>
<evidence type="ECO:0000313" key="7">
    <source>
        <dbReference type="EMBL" id="AUX09007.1"/>
    </source>
</evidence>
<dbReference type="EMBL" id="CP025066">
    <property type="protein sequence ID" value="AUX09007.1"/>
    <property type="molecule type" value="Genomic_DNA"/>
</dbReference>
<feature type="compositionally biased region" description="Basic and acidic residues" evidence="5">
    <location>
        <begin position="11"/>
        <end position="38"/>
    </location>
</feature>
<feature type="transmembrane region" description="Helical" evidence="6">
    <location>
        <begin position="254"/>
        <end position="274"/>
    </location>
</feature>
<dbReference type="Gene3D" id="1.20.120.1780">
    <property type="entry name" value="UbiA prenyltransferase"/>
    <property type="match status" value="1"/>
</dbReference>
<evidence type="ECO:0000256" key="3">
    <source>
        <dbReference type="ARBA" id="ARBA00022989"/>
    </source>
</evidence>
<feature type="transmembrane region" description="Helical" evidence="6">
    <location>
        <begin position="120"/>
        <end position="139"/>
    </location>
</feature>
<dbReference type="GO" id="GO:0016765">
    <property type="term" value="F:transferase activity, transferring alkyl or aryl (other than methyl) groups"/>
    <property type="evidence" value="ECO:0007669"/>
    <property type="project" value="InterPro"/>
</dbReference>
<keyword evidence="2 6" id="KW-0812">Transmembrane</keyword>
<keyword evidence="3 6" id="KW-1133">Transmembrane helix</keyword>
<reference evidence="8" key="1">
    <citation type="submission" date="2017-11" db="EMBL/GenBank/DDBJ databases">
        <title>Phenotypic and genomic properties of facultatively anaerobic sulfur-reducing natronoarchaea from hypersaline soda lakes.</title>
        <authorList>
            <person name="Sorokin D.Y."/>
            <person name="Kublanov I.V."/>
            <person name="Roman P."/>
            <person name="Sinninghe Damste J.S."/>
            <person name="Golyshin P.N."/>
            <person name="Rojo D."/>
            <person name="Ciordia S."/>
            <person name="Mena M.D.C."/>
            <person name="Ferrer M."/>
            <person name="Messina E."/>
            <person name="Smedile F."/>
            <person name="La Spada G."/>
            <person name="La Cono V."/>
            <person name="Yakimov M.M."/>
        </authorList>
    </citation>
    <scope>NUCLEOTIDE SEQUENCE [LARGE SCALE GENOMIC DNA]</scope>
    <source>
        <strain evidence="8">AArc-Sl</strain>
    </source>
</reference>
<dbReference type="RefSeq" id="WP_245883390.1">
    <property type="nucleotide sequence ID" value="NZ_CP025066.1"/>
</dbReference>
<accession>A0A343TIT5</accession>
<gene>
    <name evidence="7" type="ORF">AArcSl_1376</name>
</gene>
<proteinExistence type="predicted"/>
<dbReference type="GeneID" id="37877725"/>
<evidence type="ECO:0000256" key="2">
    <source>
        <dbReference type="ARBA" id="ARBA00022692"/>
    </source>
</evidence>
<dbReference type="Proteomes" id="UP000263012">
    <property type="component" value="Chromosome"/>
</dbReference>
<feature type="region of interest" description="Disordered" evidence="5">
    <location>
        <begin position="1"/>
        <end position="38"/>
    </location>
</feature>
<feature type="transmembrane region" description="Helical" evidence="6">
    <location>
        <begin position="145"/>
        <end position="164"/>
    </location>
</feature>
<comment type="subcellular location">
    <subcellularLocation>
        <location evidence="1">Cell membrane</location>
        <topology evidence="1">Multi-pass membrane protein</topology>
    </subcellularLocation>
</comment>
<dbReference type="InterPro" id="IPR000537">
    <property type="entry name" value="UbiA_prenyltransferase"/>
</dbReference>
<sequence>MAQKEQIVEGADEHEMRSGSHGKWSENHESTHATERRESTSVTLGATILATVRYSSLYLAIIASLQALLAIWILSVPLNLAPIVIGLVTFAVYSSDRIADADTDAVAKPRQAEFAQRHANVLYLTASLAYSVAVALSILGGPLALIITLLPGMFWLLYASDWIPESTTGFRRLKDVLLVNTAVVAFAWAFTLTFLPLAFANAQFSPAAGFVFAYFFLGVTLATEIPNVRDVEEDEAIGVSTVPVVFGVRRTRHLLYGVGVVLLLLVGLAVHYGFVGVPLGIGLAVGTAYSLVLSGFVGRTDRYDELTVAVESQYVLAFIVVVAVTSLV</sequence>
<dbReference type="GO" id="GO:0005886">
    <property type="term" value="C:plasma membrane"/>
    <property type="evidence" value="ECO:0007669"/>
    <property type="project" value="UniProtKB-SubCell"/>
</dbReference>
<keyword evidence="7" id="KW-0808">Transferase</keyword>
<feature type="transmembrane region" description="Helical" evidence="6">
    <location>
        <begin position="306"/>
        <end position="327"/>
    </location>
</feature>
<evidence type="ECO:0000256" key="1">
    <source>
        <dbReference type="ARBA" id="ARBA00004651"/>
    </source>
</evidence>
<feature type="transmembrane region" description="Helical" evidence="6">
    <location>
        <begin position="204"/>
        <end position="222"/>
    </location>
</feature>
<feature type="transmembrane region" description="Helical" evidence="6">
    <location>
        <begin position="176"/>
        <end position="198"/>
    </location>
</feature>
<protein>
    <submittedName>
        <fullName evidence="7">4-hydroxybenzoate polyprenyltransferase</fullName>
    </submittedName>
</protein>
<dbReference type="AlphaFoldDB" id="A0A343TIT5"/>
<name>A0A343TIT5_9EURY</name>